<dbReference type="PIRSF" id="PIRSF000440">
    <property type="entry name" value="CAT"/>
    <property type="match status" value="1"/>
</dbReference>
<dbReference type="InterPro" id="IPR001707">
    <property type="entry name" value="Cmp_AcTrfase"/>
</dbReference>
<dbReference type="PANTHER" id="PTHR38474">
    <property type="entry name" value="SLR0299 PROTEIN"/>
    <property type="match status" value="1"/>
</dbReference>
<dbReference type="SUPFAM" id="SSF52777">
    <property type="entry name" value="CoA-dependent acyltransferases"/>
    <property type="match status" value="1"/>
</dbReference>
<dbReference type="PANTHER" id="PTHR38474:SF1">
    <property type="entry name" value="SLR0299 PROTEIN"/>
    <property type="match status" value="1"/>
</dbReference>
<proteinExistence type="predicted"/>
<protein>
    <submittedName>
        <fullName evidence="1">Chloramphenicol acetyltransferase</fullName>
    </submittedName>
</protein>
<accession>A0ABT3WZM3</accession>
<dbReference type="InterPro" id="IPR023213">
    <property type="entry name" value="CAT-like_dom_sf"/>
</dbReference>
<dbReference type="EMBL" id="JAPMLT010000003">
    <property type="protein sequence ID" value="MCX7570104.1"/>
    <property type="molecule type" value="Genomic_DNA"/>
</dbReference>
<dbReference type="Gene3D" id="3.30.559.10">
    <property type="entry name" value="Chloramphenicol acetyltransferase-like domain"/>
    <property type="match status" value="1"/>
</dbReference>
<dbReference type="Proteomes" id="UP001208017">
    <property type="component" value="Unassembled WGS sequence"/>
</dbReference>
<comment type="caution">
    <text evidence="1">The sequence shown here is derived from an EMBL/GenBank/DDBJ whole genome shotgun (WGS) entry which is preliminary data.</text>
</comment>
<dbReference type="SMART" id="SM01059">
    <property type="entry name" value="CAT"/>
    <property type="match status" value="1"/>
</dbReference>
<dbReference type="Pfam" id="PF00302">
    <property type="entry name" value="CAT"/>
    <property type="match status" value="1"/>
</dbReference>
<reference evidence="1 2" key="1">
    <citation type="submission" date="2022-11" db="EMBL/GenBank/DDBJ databases">
        <title>Study of microbial diversity in lake waters.</title>
        <authorList>
            <person name="Zhang J."/>
        </authorList>
    </citation>
    <scope>NUCLEOTIDE SEQUENCE [LARGE SCALE GENOMIC DNA]</scope>
    <source>
        <strain evidence="1 2">DT12</strain>
    </source>
</reference>
<sequence>MKYIDIETWPRKSHYHYFRTMDYPFFNVCANVDITDLYRAVKERNESLFQAFLYLITRTANERKEFRYRLREDGVVEHEAVHPSFTLMTTDEVFRFCEVKYNLDRAEFLAGAQRRMDEAKHTVYIEDEPGRDDLIYVTCMPWVSFTSVQHPIHMDKLDSVPRIAWGKFFEENGRIKMPLGVQAHHALADGVHVGQFFMRVQELLDEVRV</sequence>
<gene>
    <name evidence="1" type="ORF">OS242_09015</name>
</gene>
<organism evidence="1 2">
    <name type="scientific">Tumebacillus lacus</name>
    <dbReference type="NCBI Taxonomy" id="2995335"/>
    <lineage>
        <taxon>Bacteria</taxon>
        <taxon>Bacillati</taxon>
        <taxon>Bacillota</taxon>
        <taxon>Bacilli</taxon>
        <taxon>Bacillales</taxon>
        <taxon>Alicyclobacillaceae</taxon>
        <taxon>Tumebacillus</taxon>
    </lineage>
</organism>
<evidence type="ECO:0000313" key="1">
    <source>
        <dbReference type="EMBL" id="MCX7570104.1"/>
    </source>
</evidence>
<evidence type="ECO:0000313" key="2">
    <source>
        <dbReference type="Proteomes" id="UP001208017"/>
    </source>
</evidence>
<dbReference type="RefSeq" id="WP_267151346.1">
    <property type="nucleotide sequence ID" value="NZ_JAPMLT010000003.1"/>
</dbReference>
<name>A0ABT3WZM3_9BACL</name>
<keyword evidence="2" id="KW-1185">Reference proteome</keyword>